<evidence type="ECO:0000313" key="1">
    <source>
        <dbReference type="EMBL" id="KII65910.1"/>
    </source>
</evidence>
<protein>
    <submittedName>
        <fullName evidence="1">Uncharacterized protein</fullName>
    </submittedName>
</protein>
<organism evidence="1 2">
    <name type="scientific">Thelohanellus kitauei</name>
    <name type="common">Myxosporean</name>
    <dbReference type="NCBI Taxonomy" id="669202"/>
    <lineage>
        <taxon>Eukaryota</taxon>
        <taxon>Metazoa</taxon>
        <taxon>Cnidaria</taxon>
        <taxon>Myxozoa</taxon>
        <taxon>Myxosporea</taxon>
        <taxon>Bivalvulida</taxon>
        <taxon>Platysporina</taxon>
        <taxon>Myxobolidae</taxon>
        <taxon>Thelohanellus</taxon>
    </lineage>
</organism>
<dbReference type="Proteomes" id="UP000031668">
    <property type="component" value="Unassembled WGS sequence"/>
</dbReference>
<accession>A0A0C2MNF3</accession>
<gene>
    <name evidence="1" type="ORF">RF11_03304</name>
</gene>
<sequence length="100" mass="11427">MISDRCVSIAGIINKTNFIISMFTTEIEAINKTGLWINIDAKNVTISEAKHPVIVSRSWGTFKQKLGEGRHAAFTSIKDIHQLENQRKNLNIYEMEIWAH</sequence>
<keyword evidence="2" id="KW-1185">Reference proteome</keyword>
<proteinExistence type="predicted"/>
<comment type="caution">
    <text evidence="1">The sequence shown here is derived from an EMBL/GenBank/DDBJ whole genome shotgun (WGS) entry which is preliminary data.</text>
</comment>
<evidence type="ECO:0000313" key="2">
    <source>
        <dbReference type="Proteomes" id="UP000031668"/>
    </source>
</evidence>
<dbReference type="EMBL" id="JWZT01003673">
    <property type="protein sequence ID" value="KII65910.1"/>
    <property type="molecule type" value="Genomic_DNA"/>
</dbReference>
<dbReference type="AlphaFoldDB" id="A0A0C2MNF3"/>
<name>A0A0C2MNF3_THEKT</name>
<reference evidence="1 2" key="1">
    <citation type="journal article" date="2014" name="Genome Biol. Evol.">
        <title>The genome of the myxosporean Thelohanellus kitauei shows adaptations to nutrient acquisition within its fish host.</title>
        <authorList>
            <person name="Yang Y."/>
            <person name="Xiong J."/>
            <person name="Zhou Z."/>
            <person name="Huo F."/>
            <person name="Miao W."/>
            <person name="Ran C."/>
            <person name="Liu Y."/>
            <person name="Zhang J."/>
            <person name="Feng J."/>
            <person name="Wang M."/>
            <person name="Wang M."/>
            <person name="Wang L."/>
            <person name="Yao B."/>
        </authorList>
    </citation>
    <scope>NUCLEOTIDE SEQUENCE [LARGE SCALE GENOMIC DNA]</scope>
    <source>
        <strain evidence="1">Wuqing</strain>
    </source>
</reference>